<evidence type="ECO:0000313" key="9">
    <source>
        <dbReference type="Proteomes" id="UP000737402"/>
    </source>
</evidence>
<keyword evidence="2 6" id="KW-0812">Transmembrane</keyword>
<evidence type="ECO:0000256" key="6">
    <source>
        <dbReference type="SAM" id="Phobius"/>
    </source>
</evidence>
<dbReference type="InterPro" id="IPR010652">
    <property type="entry name" value="DUF1232"/>
</dbReference>
<accession>A0ABS2P3K9</accession>
<evidence type="ECO:0000259" key="7">
    <source>
        <dbReference type="Pfam" id="PF06803"/>
    </source>
</evidence>
<evidence type="ECO:0000313" key="8">
    <source>
        <dbReference type="EMBL" id="MBM7621193.1"/>
    </source>
</evidence>
<dbReference type="RefSeq" id="WP_204417938.1">
    <property type="nucleotide sequence ID" value="NZ_JAFBED010000006.1"/>
</dbReference>
<dbReference type="Pfam" id="PF06803">
    <property type="entry name" value="DUF1232"/>
    <property type="match status" value="1"/>
</dbReference>
<evidence type="ECO:0000256" key="3">
    <source>
        <dbReference type="ARBA" id="ARBA00022989"/>
    </source>
</evidence>
<keyword evidence="4 6" id="KW-0472">Membrane</keyword>
<dbReference type="Proteomes" id="UP000737402">
    <property type="component" value="Unassembled WGS sequence"/>
</dbReference>
<name>A0ABS2P3K9_9BACI</name>
<keyword evidence="5" id="KW-0175">Coiled coil</keyword>
<feature type="transmembrane region" description="Helical" evidence="6">
    <location>
        <begin position="86"/>
        <end position="105"/>
    </location>
</feature>
<comment type="caution">
    <text evidence="8">The sequence shown here is derived from an EMBL/GenBank/DDBJ whole genome shotgun (WGS) entry which is preliminary data.</text>
</comment>
<dbReference type="EMBL" id="JAFBED010000006">
    <property type="protein sequence ID" value="MBM7621193.1"/>
    <property type="molecule type" value="Genomic_DNA"/>
</dbReference>
<feature type="domain" description="DUF1232" evidence="7">
    <location>
        <begin position="91"/>
        <end position="126"/>
    </location>
</feature>
<evidence type="ECO:0000256" key="1">
    <source>
        <dbReference type="ARBA" id="ARBA00004127"/>
    </source>
</evidence>
<organism evidence="8 9">
    <name type="scientific">Sutcliffiella tianshenii</name>
    <dbReference type="NCBI Taxonomy" id="1463404"/>
    <lineage>
        <taxon>Bacteria</taxon>
        <taxon>Bacillati</taxon>
        <taxon>Bacillota</taxon>
        <taxon>Bacilli</taxon>
        <taxon>Bacillales</taxon>
        <taxon>Bacillaceae</taxon>
        <taxon>Sutcliffiella</taxon>
    </lineage>
</organism>
<evidence type="ECO:0000256" key="4">
    <source>
        <dbReference type="ARBA" id="ARBA00023136"/>
    </source>
</evidence>
<keyword evidence="9" id="KW-1185">Reference proteome</keyword>
<evidence type="ECO:0000256" key="5">
    <source>
        <dbReference type="SAM" id="Coils"/>
    </source>
</evidence>
<comment type="subcellular location">
    <subcellularLocation>
        <location evidence="1">Endomembrane system</location>
        <topology evidence="1">Multi-pass membrane protein</topology>
    </subcellularLocation>
</comment>
<proteinExistence type="predicted"/>
<keyword evidence="3 6" id="KW-1133">Transmembrane helix</keyword>
<reference evidence="8 9" key="1">
    <citation type="submission" date="2021-01" db="EMBL/GenBank/DDBJ databases">
        <title>Genomic Encyclopedia of Type Strains, Phase IV (KMG-IV): sequencing the most valuable type-strain genomes for metagenomic binning, comparative biology and taxonomic classification.</title>
        <authorList>
            <person name="Goeker M."/>
        </authorList>
    </citation>
    <scope>NUCLEOTIDE SEQUENCE [LARGE SCALE GENOMIC DNA]</scope>
    <source>
        <strain evidence="8 9">DSM 25879</strain>
    </source>
</reference>
<evidence type="ECO:0000256" key="2">
    <source>
        <dbReference type="ARBA" id="ARBA00022692"/>
    </source>
</evidence>
<gene>
    <name evidence="8" type="ORF">JOC95_003066</name>
</gene>
<feature type="coiled-coil region" evidence="5">
    <location>
        <begin position="23"/>
        <end position="64"/>
    </location>
</feature>
<sequence length="159" mass="18368">MFWKKKNISEQKKTEIIDMEEINGQTKNKAAEYLKDMNKLKNLLRRAENKAKKKEEDIGFVQETWESLKTMFELVKAYIKGDYRNIPYGSLLMIVGAILYFVMPLDTIPDAMVALGFTDDAAVIALTLRKVKKDIDKFVEWKQENEVLPPEEGDANEST</sequence>
<protein>
    <submittedName>
        <fullName evidence="8">Uncharacterized membrane protein YkvA (DUF1232 family)</fullName>
    </submittedName>
</protein>